<evidence type="ECO:0000256" key="4">
    <source>
        <dbReference type="ARBA" id="ARBA00023136"/>
    </source>
</evidence>
<feature type="domain" description="Sugar phosphate transporter" evidence="6">
    <location>
        <begin position="12"/>
        <end position="328"/>
    </location>
</feature>
<keyword evidence="4 5" id="KW-0472">Membrane</keyword>
<reference evidence="7" key="1">
    <citation type="submission" date="2021-01" db="EMBL/GenBank/DDBJ databases">
        <authorList>
            <person name="Corre E."/>
            <person name="Pelletier E."/>
            <person name="Niang G."/>
            <person name="Scheremetjew M."/>
            <person name="Finn R."/>
            <person name="Kale V."/>
            <person name="Holt S."/>
            <person name="Cochrane G."/>
            <person name="Meng A."/>
            <person name="Brown T."/>
            <person name="Cohen L."/>
        </authorList>
    </citation>
    <scope>NUCLEOTIDE SEQUENCE</scope>
    <source>
        <strain evidence="7">CCMP1381</strain>
    </source>
</reference>
<evidence type="ECO:0000256" key="3">
    <source>
        <dbReference type="ARBA" id="ARBA00022989"/>
    </source>
</evidence>
<evidence type="ECO:0000313" key="7">
    <source>
        <dbReference type="EMBL" id="CAD9458868.1"/>
    </source>
</evidence>
<dbReference type="GO" id="GO:0016020">
    <property type="term" value="C:membrane"/>
    <property type="evidence" value="ECO:0007669"/>
    <property type="project" value="UniProtKB-SubCell"/>
</dbReference>
<dbReference type="AlphaFoldDB" id="A0A7S2GLM5"/>
<dbReference type="SUPFAM" id="SSF103481">
    <property type="entry name" value="Multidrug resistance efflux transporter EmrE"/>
    <property type="match status" value="1"/>
</dbReference>
<evidence type="ECO:0000256" key="5">
    <source>
        <dbReference type="SAM" id="Phobius"/>
    </source>
</evidence>
<feature type="transmembrane region" description="Helical" evidence="5">
    <location>
        <begin position="42"/>
        <end position="67"/>
    </location>
</feature>
<sequence length="341" mass="36177">MAGKKEDGSMLSLVLYFAFWYLGNYYYNIYNKTALNETGGKTAGYAMTVSTMQLAVCTVYALTLWLIRINPITILGLLAPSKQSPPDLSASDIPKMGVVAFCSAGAHSASVFALNAGSVTFGQIVKSGEPVFAAVVNTIFYGKPPSLLKTLCLPIIVGGVGFACMKPDPVSGAYSLDFDIAALTAGCIANGMAAFKGSENKKLMSGGDLGSRLGGVGNQFAVTEILAFFISLPIMFYMEGDKFGEFVKLFQSNQKLQFNLVMSGLTFYWYNELATMTIKKTGALTSSVANTAKRVIVIVGVAVAMKKPLSYEEKVGAAVAVAGVLLYSVIDDLLGSKSKKS</sequence>
<evidence type="ECO:0000256" key="1">
    <source>
        <dbReference type="ARBA" id="ARBA00004141"/>
    </source>
</evidence>
<dbReference type="InterPro" id="IPR050186">
    <property type="entry name" value="TPT_transporter"/>
</dbReference>
<dbReference type="Pfam" id="PF03151">
    <property type="entry name" value="TPT"/>
    <property type="match status" value="1"/>
</dbReference>
<gene>
    <name evidence="7" type="ORF">DSPE1174_LOCUS23797</name>
</gene>
<accession>A0A7S2GLM5</accession>
<name>A0A7S2GLM5_9STRA</name>
<dbReference type="InterPro" id="IPR004853">
    <property type="entry name" value="Sugar_P_trans_dom"/>
</dbReference>
<dbReference type="PANTHER" id="PTHR11132">
    <property type="entry name" value="SOLUTE CARRIER FAMILY 35"/>
    <property type="match status" value="1"/>
</dbReference>
<comment type="subcellular location">
    <subcellularLocation>
        <location evidence="1">Membrane</location>
        <topology evidence="1">Multi-pass membrane protein</topology>
    </subcellularLocation>
</comment>
<keyword evidence="3 5" id="KW-1133">Transmembrane helix</keyword>
<organism evidence="7">
    <name type="scientific">Octactis speculum</name>
    <dbReference type="NCBI Taxonomy" id="3111310"/>
    <lineage>
        <taxon>Eukaryota</taxon>
        <taxon>Sar</taxon>
        <taxon>Stramenopiles</taxon>
        <taxon>Ochrophyta</taxon>
        <taxon>Dictyochophyceae</taxon>
        <taxon>Dictyochales</taxon>
        <taxon>Dictyochaceae</taxon>
        <taxon>Octactis</taxon>
    </lineage>
</organism>
<evidence type="ECO:0000259" key="6">
    <source>
        <dbReference type="Pfam" id="PF03151"/>
    </source>
</evidence>
<feature type="transmembrane region" description="Helical" evidence="5">
    <location>
        <begin position="12"/>
        <end position="30"/>
    </location>
</feature>
<evidence type="ECO:0000256" key="2">
    <source>
        <dbReference type="ARBA" id="ARBA00022692"/>
    </source>
</evidence>
<protein>
    <recommendedName>
        <fullName evidence="6">Sugar phosphate transporter domain-containing protein</fullName>
    </recommendedName>
</protein>
<dbReference type="EMBL" id="HBGS01045943">
    <property type="protein sequence ID" value="CAD9458868.1"/>
    <property type="molecule type" value="Transcribed_RNA"/>
</dbReference>
<keyword evidence="2 5" id="KW-0812">Transmembrane</keyword>
<proteinExistence type="predicted"/>
<dbReference type="InterPro" id="IPR037185">
    <property type="entry name" value="EmrE-like"/>
</dbReference>